<dbReference type="PROSITE" id="PS00139">
    <property type="entry name" value="THIOL_PROTEASE_CYS"/>
    <property type="match status" value="1"/>
</dbReference>
<evidence type="ECO:0000313" key="11">
    <source>
        <dbReference type="RefSeq" id="XP_005093816.2"/>
    </source>
</evidence>
<dbReference type="SMART" id="SM00230">
    <property type="entry name" value="CysPc"/>
    <property type="match status" value="1"/>
</dbReference>
<keyword evidence="2 6" id="KW-0645">Protease</keyword>
<feature type="active site" evidence="6">
    <location>
        <position position="311"/>
    </location>
</feature>
<evidence type="ECO:0000256" key="6">
    <source>
        <dbReference type="PROSITE-ProRule" id="PRU00239"/>
    </source>
</evidence>
<dbReference type="SMART" id="SM00720">
    <property type="entry name" value="calpain_III"/>
    <property type="match status" value="1"/>
</dbReference>
<evidence type="ECO:0000259" key="9">
    <source>
        <dbReference type="PROSITE" id="PS50222"/>
    </source>
</evidence>
<dbReference type="InterPro" id="IPR018247">
    <property type="entry name" value="EF_Hand_1_Ca_BS"/>
</dbReference>
<dbReference type="InterPro" id="IPR022683">
    <property type="entry name" value="Calpain_III"/>
</dbReference>
<dbReference type="Gene3D" id="1.10.238.10">
    <property type="entry name" value="EF-hand"/>
    <property type="match status" value="1"/>
</dbReference>
<comment type="similarity">
    <text evidence="1">Belongs to the peptidase C2 family.</text>
</comment>
<dbReference type="Gene3D" id="2.60.120.380">
    <property type="match status" value="1"/>
</dbReference>
<keyword evidence="10" id="KW-1185">Reference proteome</keyword>
<dbReference type="PANTHER" id="PTHR10183">
    <property type="entry name" value="CALPAIN"/>
    <property type="match status" value="1"/>
</dbReference>
<dbReference type="GeneID" id="101851482"/>
<dbReference type="PROSITE" id="PS50203">
    <property type="entry name" value="CALPAIN_CAT"/>
    <property type="match status" value="1"/>
</dbReference>
<evidence type="ECO:0000256" key="1">
    <source>
        <dbReference type="ARBA" id="ARBA00007623"/>
    </source>
</evidence>
<evidence type="ECO:0000313" key="10">
    <source>
        <dbReference type="Proteomes" id="UP000694888"/>
    </source>
</evidence>
<dbReference type="SUPFAM" id="SSF54001">
    <property type="entry name" value="Cysteine proteinases"/>
    <property type="match status" value="1"/>
</dbReference>
<dbReference type="CDD" id="cd00044">
    <property type="entry name" value="CysPc"/>
    <property type="match status" value="1"/>
</dbReference>
<feature type="compositionally biased region" description="Gly residues" evidence="7">
    <location>
        <begin position="46"/>
        <end position="62"/>
    </location>
</feature>
<keyword evidence="3 6" id="KW-0378">Hydrolase</keyword>
<organism evidence="10 11">
    <name type="scientific">Aplysia californica</name>
    <name type="common">California sea hare</name>
    <dbReference type="NCBI Taxonomy" id="6500"/>
    <lineage>
        <taxon>Eukaryota</taxon>
        <taxon>Metazoa</taxon>
        <taxon>Spiralia</taxon>
        <taxon>Lophotrochozoa</taxon>
        <taxon>Mollusca</taxon>
        <taxon>Gastropoda</taxon>
        <taxon>Heterobranchia</taxon>
        <taxon>Euthyneura</taxon>
        <taxon>Tectipleura</taxon>
        <taxon>Aplysiida</taxon>
        <taxon>Aplysioidea</taxon>
        <taxon>Aplysiidae</taxon>
        <taxon>Aplysia</taxon>
    </lineage>
</organism>
<dbReference type="SUPFAM" id="SSF49758">
    <property type="entry name" value="Calpain large subunit, middle domain (domain III)"/>
    <property type="match status" value="1"/>
</dbReference>
<keyword evidence="5" id="KW-0106">Calcium</keyword>
<feature type="domain" description="EF-hand" evidence="9">
    <location>
        <begin position="655"/>
        <end position="685"/>
    </location>
</feature>
<evidence type="ECO:0000256" key="5">
    <source>
        <dbReference type="ARBA" id="ARBA00022837"/>
    </source>
</evidence>
<dbReference type="PRINTS" id="PR00704">
    <property type="entry name" value="CALPAIN"/>
</dbReference>
<dbReference type="Pfam" id="PF00648">
    <property type="entry name" value="Peptidase_C2"/>
    <property type="match status" value="1"/>
</dbReference>
<dbReference type="InterPro" id="IPR036213">
    <property type="entry name" value="Calpain_III_sf"/>
</dbReference>
<sequence>MPSSRNNSSRPSLLARCRGFCCGTGDEGDEPYYPDVTPLPDSDGPRNGGTGGRGGALNGGGRWSEPGGTFDTNVNMSGVYEELRRKCLREGKLYEDKEFRPVESNLFQGGIIYSVDWKRPREIVSRPEFFHGNPDYYDMEQGEIGNCWFVASVACLAASPQKRLLDRVVPRDQGFDRDYCGAFRFWFWQYGKWKEVIVDDRLPTYKGVLLYGRNRTYPQEFWCPLLEKAYAKLHGDYNTIDGGRIHTSLVDLTGGMGEMVPLKTSISLPELKEMIINCQKMNSIMGGAIFQKKNAGGRREIKLKNGLYSGHAYSILKIKEVDTREGTKTILHMRNPWGRGEWNGAWADGTREWYSLRREDRTSTYRTRDDGEFWISLEDFRDNFDELEMCHLTPDALSDEIAANLDRSQWKITEHYGSWVKGLSAGGPARSFTSAKFWSNPQFELSLVHAKKPTTVVVSLFEVESKPIRYDINIGFVIFKLGPGRKPRRITADNFYEYNPRLEESSGPFWPYRERTVRFEMDPAHHVIVPCTFQPDQEAQFYMRVFSEEEMKSGPVAQPINPGDEDVPPTPMIKTNEERVANEEFDKLAGLEGMIDAAELELVFGKALVSDDKTQKAGFNTETCRCLVGLANTKSSKGLIGKEDFQKLWSDLYLWRKAFKAIDVNKSGTLDASELKELFRLIDFGDSKEAVEGIMKRYGGKKGKISEEDFLQGFCKTLQLFTVYRELEAERKLSLTLGEWIYLGFRS</sequence>
<dbReference type="SUPFAM" id="SSF47473">
    <property type="entry name" value="EF-hand"/>
    <property type="match status" value="1"/>
</dbReference>
<dbReference type="Proteomes" id="UP000694888">
    <property type="component" value="Unplaced"/>
</dbReference>
<dbReference type="InterPro" id="IPR001300">
    <property type="entry name" value="Peptidase_C2_calpain_cat"/>
</dbReference>
<evidence type="ECO:0000259" key="8">
    <source>
        <dbReference type="PROSITE" id="PS50203"/>
    </source>
</evidence>
<dbReference type="InterPro" id="IPR011992">
    <property type="entry name" value="EF-hand-dom_pair"/>
</dbReference>
<dbReference type="InterPro" id="IPR038765">
    <property type="entry name" value="Papain-like_cys_pep_sf"/>
</dbReference>
<evidence type="ECO:0000256" key="7">
    <source>
        <dbReference type="SAM" id="MobiDB-lite"/>
    </source>
</evidence>
<protein>
    <submittedName>
        <fullName evidence="11">Calpain-9</fullName>
    </submittedName>
</protein>
<feature type="active site" evidence="6">
    <location>
        <position position="147"/>
    </location>
</feature>
<feature type="region of interest" description="Disordered" evidence="7">
    <location>
        <begin position="31"/>
        <end position="70"/>
    </location>
</feature>
<dbReference type="RefSeq" id="XP_005093816.2">
    <property type="nucleotide sequence ID" value="XM_005093759.3"/>
</dbReference>
<name>A0ABM0JHK2_APLCA</name>
<accession>A0ABM0JHK2</accession>
<evidence type="ECO:0000256" key="3">
    <source>
        <dbReference type="ARBA" id="ARBA00022801"/>
    </source>
</evidence>
<reference evidence="11" key="1">
    <citation type="submission" date="2025-08" db="UniProtKB">
        <authorList>
            <consortium name="RefSeq"/>
        </authorList>
    </citation>
    <scope>IDENTIFICATION</scope>
</reference>
<proteinExistence type="inferred from homology"/>
<dbReference type="InterPro" id="IPR000169">
    <property type="entry name" value="Pept_cys_AS"/>
</dbReference>
<feature type="domain" description="Calpain catalytic" evidence="8">
    <location>
        <begin position="93"/>
        <end position="393"/>
    </location>
</feature>
<dbReference type="PROSITE" id="PS50222">
    <property type="entry name" value="EF_HAND_2"/>
    <property type="match status" value="1"/>
</dbReference>
<dbReference type="InterPro" id="IPR022684">
    <property type="entry name" value="Calpain_cysteine_protease"/>
</dbReference>
<dbReference type="PROSITE" id="PS00018">
    <property type="entry name" value="EF_HAND_1"/>
    <property type="match status" value="1"/>
</dbReference>
<dbReference type="SMART" id="SM00054">
    <property type="entry name" value="EFh"/>
    <property type="match status" value="1"/>
</dbReference>
<dbReference type="Gene3D" id="3.90.70.10">
    <property type="entry name" value="Cysteine proteinases"/>
    <property type="match status" value="1"/>
</dbReference>
<keyword evidence="4 6" id="KW-0788">Thiol protease</keyword>
<dbReference type="Pfam" id="PF13499">
    <property type="entry name" value="EF-hand_7"/>
    <property type="match status" value="1"/>
</dbReference>
<dbReference type="Pfam" id="PF01067">
    <property type="entry name" value="Calpain_III"/>
    <property type="match status" value="1"/>
</dbReference>
<dbReference type="PANTHER" id="PTHR10183:SF433">
    <property type="entry name" value="CALPAIN-A-RELATED"/>
    <property type="match status" value="1"/>
</dbReference>
<feature type="active site" evidence="6">
    <location>
        <position position="335"/>
    </location>
</feature>
<evidence type="ECO:0000256" key="2">
    <source>
        <dbReference type="ARBA" id="ARBA00022670"/>
    </source>
</evidence>
<dbReference type="CDD" id="cd16182">
    <property type="entry name" value="EFh_PEF_Group_II_CAPN_like"/>
    <property type="match status" value="1"/>
</dbReference>
<dbReference type="InterPro" id="IPR022682">
    <property type="entry name" value="Calpain_domain_III"/>
</dbReference>
<dbReference type="InterPro" id="IPR002048">
    <property type="entry name" value="EF_hand_dom"/>
</dbReference>
<gene>
    <name evidence="11" type="primary">LOC101851482</name>
</gene>
<evidence type="ECO:0000256" key="4">
    <source>
        <dbReference type="ARBA" id="ARBA00022807"/>
    </source>
</evidence>